<organism evidence="2">
    <name type="scientific">Homo sapiens</name>
    <name type="common">Human</name>
    <dbReference type="NCBI Taxonomy" id="9606"/>
    <lineage>
        <taxon>Eukaryota</taxon>
        <taxon>Metazoa</taxon>
        <taxon>Chordata</taxon>
        <taxon>Craniata</taxon>
        <taxon>Vertebrata</taxon>
        <taxon>Euteleostomi</taxon>
        <taxon>Mammalia</taxon>
        <taxon>Eutheria</taxon>
        <taxon>Euarchontoglires</taxon>
        <taxon>Primates</taxon>
        <taxon>Haplorrhini</taxon>
        <taxon>Catarrhini</taxon>
        <taxon>Hominidae</taxon>
        <taxon>Homo</taxon>
    </lineage>
</organism>
<accession>L0R6L5</accession>
<name>L0R6L5_HUMAN</name>
<feature type="transmembrane region" description="Helical" evidence="1">
    <location>
        <begin position="26"/>
        <end position="48"/>
    </location>
</feature>
<dbReference type="AlphaFoldDB" id="L0R6L5"/>
<gene>
    <name evidence="2" type="primary">OAS3</name>
</gene>
<keyword evidence="1" id="KW-1133">Transmembrane helix</keyword>
<keyword evidence="1" id="KW-0812">Transmembrane</keyword>
<evidence type="ECO:0000313" key="2">
    <source>
        <dbReference type="EMBL" id="CCO13785.1"/>
    </source>
</evidence>
<sequence length="50" mass="5766">MPILAYFVCHRHRQRELGHACYGDPLVGHLIGCLFMRGLLFFTFYAALLP</sequence>
<proteinExistence type="predicted"/>
<protein>
    <submittedName>
        <fullName evidence="2">Alternative protein OAS3</fullName>
    </submittedName>
</protein>
<dbReference type="EMBL" id="HF548074">
    <property type="protein sequence ID" value="CCO13785.1"/>
    <property type="molecule type" value="Genomic_DNA"/>
</dbReference>
<evidence type="ECO:0000256" key="1">
    <source>
        <dbReference type="SAM" id="Phobius"/>
    </source>
</evidence>
<reference evidence="2" key="1">
    <citation type="submission" date="2012-10" db="EMBL/GenBank/DDBJ databases">
        <title>Direct identification of alternative open reading frame translation products in human.</title>
        <authorList>
            <person name="Vanderperre B."/>
            <person name="Lucier J.-F."/>
            <person name="Motard J."/>
            <person name="Tremblay G."/>
            <person name="Vanderperre S."/>
            <person name="Wisztorski M."/>
            <person name="Salzet M."/>
            <person name="Boisvert F.-M."/>
            <person name="Roucou X."/>
        </authorList>
    </citation>
    <scope>NUCLEOTIDE SEQUENCE</scope>
</reference>
<keyword evidence="1" id="KW-0472">Membrane</keyword>
<dbReference type="OrthoDB" id="1885901at2759"/>
<dbReference type="ChiTaRS" id="OAS3">
    <property type="organism name" value="human"/>
</dbReference>